<sequence length="595" mass="66668">MCFRLLFNINKVKVVNFFLTNTPKGVLDDVDIFINFVVCSKQEFIFISNTPPAIGIKTQMMKTMKFLLTAVLLLQTITINGQKYMVEIPVTQQDSRIHVTLMYQEKNDAFGMMTQDYRITVTNNTTDKLKVYIDYGARLVCGAEKSHKLGPLGDGITIAPSQTVGKPYGSDGIGSAVRLTAGACPRESWKQMGEDEKGSALYSMISTVYYRIVKIENISEKERSAAEAKKQKAEAELRKKAEAEQKQKAAAEERERLQRENTTKTAQNTTVSERTAMSTAGSVGSSNAPAANLSEKVKVNGEYVQVYRENGVPYVRRADGSTHQTTETAFNQISKISNAAKSTSSIAQQQELHQQRIAAQQAEYQRKAAADKLYAQQRDEIITQGVSEMANLIGGIMQYNRAEKERQQAIAERRAEAERQRQHELYMMQTNRRDAFAILPATDIPLVSKEKASNLYFFIYAHNDLSSEYGASAYVSNVFEVGKYRDGTRAYTAKVKNEIENLTPYSEVLHGYYYTYDEAANTRNNLIRALKSTGMRVEEVQYKGKPGQHSPEEIKGAPQPTFGTVISDENTQSVAVPEEKVKKQVEKSNYGTLIK</sequence>
<feature type="region of interest" description="Disordered" evidence="1">
    <location>
        <begin position="542"/>
        <end position="564"/>
    </location>
</feature>
<evidence type="ECO:0000256" key="1">
    <source>
        <dbReference type="SAM" id="MobiDB-lite"/>
    </source>
</evidence>
<feature type="compositionally biased region" description="Polar residues" evidence="1">
    <location>
        <begin position="263"/>
        <end position="289"/>
    </location>
</feature>
<evidence type="ECO:0000313" key="2">
    <source>
        <dbReference type="EMBL" id="MCW4452969.1"/>
    </source>
</evidence>
<name>A0ABT3JQI2_9FLAO</name>
<comment type="caution">
    <text evidence="2">The sequence shown here is derived from an EMBL/GenBank/DDBJ whole genome shotgun (WGS) entry which is preliminary data.</text>
</comment>
<evidence type="ECO:0008006" key="4">
    <source>
        <dbReference type="Google" id="ProtNLM"/>
    </source>
</evidence>
<proteinExistence type="predicted"/>
<evidence type="ECO:0000313" key="3">
    <source>
        <dbReference type="Proteomes" id="UP001209107"/>
    </source>
</evidence>
<feature type="region of interest" description="Disordered" evidence="1">
    <location>
        <begin position="239"/>
        <end position="289"/>
    </location>
</feature>
<dbReference type="EMBL" id="JAPCHZ010000006">
    <property type="protein sequence ID" value="MCW4452969.1"/>
    <property type="molecule type" value="Genomic_DNA"/>
</dbReference>
<accession>A0ABT3JQI2</accession>
<protein>
    <recommendedName>
        <fullName evidence="4">DUF4412 domain-containing protein</fullName>
    </recommendedName>
</protein>
<feature type="compositionally biased region" description="Basic and acidic residues" evidence="1">
    <location>
        <begin position="239"/>
        <end position="262"/>
    </location>
</feature>
<reference evidence="2 3" key="1">
    <citation type="submission" date="2022-10" db="EMBL/GenBank/DDBJ databases">
        <title>Kaistella sp. BT-6-1-3.</title>
        <authorList>
            <person name="Ai J."/>
            <person name="Deng Z."/>
        </authorList>
    </citation>
    <scope>NUCLEOTIDE SEQUENCE [LARGE SCALE GENOMIC DNA]</scope>
    <source>
        <strain evidence="2 3">BT6-1-3</strain>
    </source>
</reference>
<dbReference type="RefSeq" id="WP_265145044.1">
    <property type="nucleotide sequence ID" value="NZ_JAPCHZ010000006.1"/>
</dbReference>
<keyword evidence="3" id="KW-1185">Reference proteome</keyword>
<organism evidence="2 3">
    <name type="scientific">Kaistella yananensis</name>
    <dbReference type="NCBI Taxonomy" id="2989820"/>
    <lineage>
        <taxon>Bacteria</taxon>
        <taxon>Pseudomonadati</taxon>
        <taxon>Bacteroidota</taxon>
        <taxon>Flavobacteriia</taxon>
        <taxon>Flavobacteriales</taxon>
        <taxon>Weeksellaceae</taxon>
        <taxon>Chryseobacterium group</taxon>
        <taxon>Kaistella</taxon>
    </lineage>
</organism>
<dbReference type="Proteomes" id="UP001209107">
    <property type="component" value="Unassembled WGS sequence"/>
</dbReference>
<gene>
    <name evidence="2" type="ORF">OK344_12225</name>
</gene>